<accession>A0A5J5F274</accession>
<dbReference type="OrthoDB" id="2264563at2759"/>
<evidence type="ECO:0000313" key="4">
    <source>
        <dbReference type="EMBL" id="KAA8910036.1"/>
    </source>
</evidence>
<feature type="compositionally biased region" description="Polar residues" evidence="2">
    <location>
        <begin position="427"/>
        <end position="436"/>
    </location>
</feature>
<dbReference type="PANTHER" id="PTHR31941">
    <property type="entry name" value="CYTOSKELETAL SIGNALING PROTEIN SLM1"/>
    <property type="match status" value="1"/>
</dbReference>
<dbReference type="InterPro" id="IPR011993">
    <property type="entry name" value="PH-like_dom_sf"/>
</dbReference>
<dbReference type="SUPFAM" id="SSF103657">
    <property type="entry name" value="BAR/IMD domain-like"/>
    <property type="match status" value="1"/>
</dbReference>
<feature type="compositionally biased region" description="Pro residues" evidence="2">
    <location>
        <begin position="470"/>
        <end position="479"/>
    </location>
</feature>
<dbReference type="InterPro" id="IPR001849">
    <property type="entry name" value="PH_domain"/>
</dbReference>
<dbReference type="InterPro" id="IPR046869">
    <property type="entry name" value="SLM1/RGC1-like_PH"/>
</dbReference>
<dbReference type="InterPro" id="IPR027267">
    <property type="entry name" value="AH/BAR_dom_sf"/>
</dbReference>
<dbReference type="InParanoid" id="A0A5J5F274"/>
<dbReference type="EMBL" id="VXIS01000051">
    <property type="protein sequence ID" value="KAA8910036.1"/>
    <property type="molecule type" value="Genomic_DNA"/>
</dbReference>
<dbReference type="Gene3D" id="1.20.1270.60">
    <property type="entry name" value="Arfaptin homology (AH) domain/BAR domain"/>
    <property type="match status" value="1"/>
</dbReference>
<dbReference type="Proteomes" id="UP000326924">
    <property type="component" value="Unassembled WGS sequence"/>
</dbReference>
<dbReference type="InterPro" id="IPR046868">
    <property type="entry name" value="BAR_4"/>
</dbReference>
<evidence type="ECO:0000259" key="3">
    <source>
        <dbReference type="PROSITE" id="PS50003"/>
    </source>
</evidence>
<dbReference type="Pfam" id="PF20399">
    <property type="entry name" value="PH_20"/>
    <property type="match status" value="1"/>
</dbReference>
<gene>
    <name evidence="4" type="ORF">FN846DRAFT_940364</name>
</gene>
<keyword evidence="1" id="KW-0597">Phosphoprotein</keyword>
<proteinExistence type="predicted"/>
<name>A0A5J5F274_9PEZI</name>
<comment type="caution">
    <text evidence="4">The sequence shown here is derived from an EMBL/GenBank/DDBJ whole genome shotgun (WGS) entry which is preliminary data.</text>
</comment>
<dbReference type="SUPFAM" id="SSF50729">
    <property type="entry name" value="PH domain-like"/>
    <property type="match status" value="1"/>
</dbReference>
<dbReference type="CDD" id="cd13311">
    <property type="entry name" value="PH_Slm1"/>
    <property type="match status" value="1"/>
</dbReference>
<feature type="region of interest" description="Disordered" evidence="2">
    <location>
        <begin position="1"/>
        <end position="29"/>
    </location>
</feature>
<dbReference type="PROSITE" id="PS50003">
    <property type="entry name" value="PH_DOMAIN"/>
    <property type="match status" value="1"/>
</dbReference>
<organism evidence="4 5">
    <name type="scientific">Sphaerosporella brunnea</name>
    <dbReference type="NCBI Taxonomy" id="1250544"/>
    <lineage>
        <taxon>Eukaryota</taxon>
        <taxon>Fungi</taxon>
        <taxon>Dikarya</taxon>
        <taxon>Ascomycota</taxon>
        <taxon>Pezizomycotina</taxon>
        <taxon>Pezizomycetes</taxon>
        <taxon>Pezizales</taxon>
        <taxon>Pyronemataceae</taxon>
        <taxon>Sphaerosporella</taxon>
    </lineage>
</organism>
<feature type="compositionally biased region" description="Low complexity" evidence="2">
    <location>
        <begin position="437"/>
        <end position="463"/>
    </location>
</feature>
<feature type="domain" description="PH" evidence="3">
    <location>
        <begin position="321"/>
        <end position="425"/>
    </location>
</feature>
<dbReference type="Gene3D" id="2.30.29.30">
    <property type="entry name" value="Pleckstrin-homology domain (PH domain)/Phosphotyrosine-binding domain (PTB)"/>
    <property type="match status" value="1"/>
</dbReference>
<dbReference type="SMART" id="SM00233">
    <property type="entry name" value="PH"/>
    <property type="match status" value="1"/>
</dbReference>
<evidence type="ECO:0000313" key="5">
    <source>
        <dbReference type="Proteomes" id="UP000326924"/>
    </source>
</evidence>
<dbReference type="Pfam" id="PF20400">
    <property type="entry name" value="BAR_4"/>
    <property type="match status" value="1"/>
</dbReference>
<dbReference type="PANTHER" id="PTHR31941:SF1">
    <property type="entry name" value="CYTOSKELETAL SIGNALING PROTEIN SLM1"/>
    <property type="match status" value="1"/>
</dbReference>
<sequence>MAEKVLIDQGVSHTSTMDSTASDHAIPPETGDVGGLLVERLRAWKHAVSYLEAYIDQTESVHKSLSKEYSKVLKSIDEPLREGHHFHQSVGGMAAWFENLRANTVRLSTSHSETAVELKSTVAPILERLHKEIKDRQKHVQAECEKGAKAVQKTRNSTQAQIELLGQHAAACDSLGGASAGGHEAGHLKLHHTTTGGKPKPDNDPFLLKKSVLQRLAKQVIEENAQRQDLIGVQNHAGEFEAKIVQTVQQAIAVFNQTMHAQAELQKQLYSDTIEKCNAIPPDFEWLNFLSRNGDTLIDPASPKRTVEGIRFPNENHSSTKPLKEGALQRKGKIMRSYNQAYYVLTPSKYLHEFKDLDHLNREAQPEMSLYLPECAIGALSKEGKFQVSGKDAGSMLSTKHDFAFKANNYAEGQQWHEAISRCAGVNTNQSPVSTPSVATAVETGTTTAAPPAYTPSPVSTPSQELPVGANPPPAEKAA</sequence>
<dbReference type="AlphaFoldDB" id="A0A5J5F274"/>
<protein>
    <recommendedName>
        <fullName evidence="3">PH domain-containing protein</fullName>
    </recommendedName>
</protein>
<dbReference type="InterPro" id="IPR043453">
    <property type="entry name" value="Slm1_PH"/>
</dbReference>
<feature type="region of interest" description="Disordered" evidence="2">
    <location>
        <begin position="427"/>
        <end position="479"/>
    </location>
</feature>
<reference evidence="4 5" key="1">
    <citation type="submission" date="2019-09" db="EMBL/GenBank/DDBJ databases">
        <title>Draft genome of the ectomycorrhizal ascomycete Sphaerosporella brunnea.</title>
        <authorList>
            <consortium name="DOE Joint Genome Institute"/>
            <person name="Benucci G.M."/>
            <person name="Marozzi G."/>
            <person name="Antonielli L."/>
            <person name="Sanchez S."/>
            <person name="Marco P."/>
            <person name="Wang X."/>
            <person name="Falini L.B."/>
            <person name="Barry K."/>
            <person name="Haridas S."/>
            <person name="Lipzen A."/>
            <person name="Labutti K."/>
            <person name="Grigoriev I.V."/>
            <person name="Murat C."/>
            <person name="Martin F."/>
            <person name="Albertini E."/>
            <person name="Donnini D."/>
            <person name="Bonito G."/>
        </authorList>
    </citation>
    <scope>NUCLEOTIDE SEQUENCE [LARGE SCALE GENOMIC DNA]</scope>
    <source>
        <strain evidence="4 5">Sb_GMNB300</strain>
    </source>
</reference>
<feature type="compositionally biased region" description="Polar residues" evidence="2">
    <location>
        <begin position="11"/>
        <end position="22"/>
    </location>
</feature>
<evidence type="ECO:0000256" key="2">
    <source>
        <dbReference type="SAM" id="MobiDB-lite"/>
    </source>
</evidence>
<evidence type="ECO:0000256" key="1">
    <source>
        <dbReference type="ARBA" id="ARBA00022553"/>
    </source>
</evidence>
<keyword evidence="5" id="KW-1185">Reference proteome</keyword>